<feature type="domain" description="C2H2-type" evidence="2">
    <location>
        <begin position="306"/>
        <end position="334"/>
    </location>
</feature>
<dbReference type="AlphaFoldDB" id="A0A2B4SV00"/>
<dbReference type="GO" id="GO:0008270">
    <property type="term" value="F:zinc ion binding"/>
    <property type="evidence" value="ECO:0007669"/>
    <property type="project" value="UniProtKB-KW"/>
</dbReference>
<keyword evidence="1" id="KW-0862">Zinc</keyword>
<gene>
    <name evidence="4" type="ORF">AWC38_SpisGene2093</name>
</gene>
<sequence>MEKRKADLLKLNQYRDSLSKTLSQAKKHEKELSFMAENGIRQVVYPRIVQDSPRERKTASSILSSYPEGAGERVRKSVLVREQHKVIQQAIGSAATSGSVSGNSDRKGCQLAFLARKIREHYNDKDKKSNNIATRLIGEQAVPLARYSFRLIDALRMNDESSPQRIKHLALGKAAQFLQDFVMLFSKVEPNLVGMNQLKHSCSMYFNLISLFFPDAVNLTVWTIGYAVPYHAELLYREYKPVPSTYTSHFKSQLPPPCKDTLNFCECGRSRDEASLCTFCEESKDIVRCAQEMKLDENLIAIFKPVRCETCETRFPDVVLLESHQKVAHSSREQLARPSGKINPQMMNVKELKEELRARGASLTGYKAHLIRRLEELLAAEVS</sequence>
<dbReference type="Gene3D" id="1.10.720.30">
    <property type="entry name" value="SAP domain"/>
    <property type="match status" value="1"/>
</dbReference>
<keyword evidence="1" id="KW-0863">Zinc-finger</keyword>
<keyword evidence="1" id="KW-0479">Metal-binding</keyword>
<dbReference type="PROSITE" id="PS50157">
    <property type="entry name" value="ZINC_FINGER_C2H2_2"/>
    <property type="match status" value="1"/>
</dbReference>
<evidence type="ECO:0000259" key="3">
    <source>
        <dbReference type="PROSITE" id="PS50800"/>
    </source>
</evidence>
<name>A0A2B4SV00_STYPI</name>
<dbReference type="Proteomes" id="UP000225706">
    <property type="component" value="Unassembled WGS sequence"/>
</dbReference>
<proteinExistence type="predicted"/>
<evidence type="ECO:0000313" key="5">
    <source>
        <dbReference type="Proteomes" id="UP000225706"/>
    </source>
</evidence>
<feature type="domain" description="SAP" evidence="3">
    <location>
        <begin position="344"/>
        <end position="378"/>
    </location>
</feature>
<organism evidence="4 5">
    <name type="scientific">Stylophora pistillata</name>
    <name type="common">Smooth cauliflower coral</name>
    <dbReference type="NCBI Taxonomy" id="50429"/>
    <lineage>
        <taxon>Eukaryota</taxon>
        <taxon>Metazoa</taxon>
        <taxon>Cnidaria</taxon>
        <taxon>Anthozoa</taxon>
        <taxon>Hexacorallia</taxon>
        <taxon>Scleractinia</taxon>
        <taxon>Astrocoeniina</taxon>
        <taxon>Pocilloporidae</taxon>
        <taxon>Stylophora</taxon>
    </lineage>
</organism>
<reference evidence="5" key="1">
    <citation type="journal article" date="2017" name="bioRxiv">
        <title>Comparative analysis of the genomes of Stylophora pistillata and Acropora digitifera provides evidence for extensive differences between species of corals.</title>
        <authorList>
            <person name="Voolstra C.R."/>
            <person name="Li Y."/>
            <person name="Liew Y.J."/>
            <person name="Baumgarten S."/>
            <person name="Zoccola D."/>
            <person name="Flot J.-F."/>
            <person name="Tambutte S."/>
            <person name="Allemand D."/>
            <person name="Aranda M."/>
        </authorList>
    </citation>
    <scope>NUCLEOTIDE SEQUENCE [LARGE SCALE GENOMIC DNA]</scope>
</reference>
<dbReference type="InterPro" id="IPR013087">
    <property type="entry name" value="Znf_C2H2_type"/>
</dbReference>
<dbReference type="OrthoDB" id="5987636at2759"/>
<protein>
    <recommendedName>
        <fullName evidence="6">SAP domain-containing protein</fullName>
    </recommendedName>
</protein>
<accession>A0A2B4SV00</accession>
<evidence type="ECO:0000259" key="2">
    <source>
        <dbReference type="PROSITE" id="PS50157"/>
    </source>
</evidence>
<dbReference type="EMBL" id="LSMT01000016">
    <property type="protein sequence ID" value="PFX32999.1"/>
    <property type="molecule type" value="Genomic_DNA"/>
</dbReference>
<dbReference type="PROSITE" id="PS50800">
    <property type="entry name" value="SAP"/>
    <property type="match status" value="1"/>
</dbReference>
<evidence type="ECO:0000256" key="1">
    <source>
        <dbReference type="PROSITE-ProRule" id="PRU00042"/>
    </source>
</evidence>
<evidence type="ECO:0008006" key="6">
    <source>
        <dbReference type="Google" id="ProtNLM"/>
    </source>
</evidence>
<dbReference type="SMART" id="SM00513">
    <property type="entry name" value="SAP"/>
    <property type="match status" value="1"/>
</dbReference>
<dbReference type="Pfam" id="PF02037">
    <property type="entry name" value="SAP"/>
    <property type="match status" value="1"/>
</dbReference>
<evidence type="ECO:0000313" key="4">
    <source>
        <dbReference type="EMBL" id="PFX32999.1"/>
    </source>
</evidence>
<dbReference type="SUPFAM" id="SSF68906">
    <property type="entry name" value="SAP domain"/>
    <property type="match status" value="1"/>
</dbReference>
<keyword evidence="5" id="KW-1185">Reference proteome</keyword>
<comment type="caution">
    <text evidence="4">The sequence shown here is derived from an EMBL/GenBank/DDBJ whole genome shotgun (WGS) entry which is preliminary data.</text>
</comment>
<dbReference type="PROSITE" id="PS00028">
    <property type="entry name" value="ZINC_FINGER_C2H2_1"/>
    <property type="match status" value="1"/>
</dbReference>
<dbReference type="InterPro" id="IPR036361">
    <property type="entry name" value="SAP_dom_sf"/>
</dbReference>
<dbReference type="InterPro" id="IPR003034">
    <property type="entry name" value="SAP_dom"/>
</dbReference>